<dbReference type="Pfam" id="PF00534">
    <property type="entry name" value="Glycos_transf_1"/>
    <property type="match status" value="1"/>
</dbReference>
<dbReference type="CDD" id="cd03801">
    <property type="entry name" value="GT4_PimA-like"/>
    <property type="match status" value="1"/>
</dbReference>
<keyword evidence="1 3" id="KW-0808">Transferase</keyword>
<evidence type="ECO:0000259" key="2">
    <source>
        <dbReference type="Pfam" id="PF00534"/>
    </source>
</evidence>
<keyword evidence="4" id="KW-1185">Reference proteome</keyword>
<dbReference type="EC" id="2.4.-.-" evidence="3"/>
<feature type="domain" description="Glycosyl transferase family 1" evidence="2">
    <location>
        <begin position="253"/>
        <end position="346"/>
    </location>
</feature>
<keyword evidence="3" id="KW-0328">Glycosyltransferase</keyword>
<protein>
    <submittedName>
        <fullName evidence="3">Glycosyltransferase, group 1 family protein</fullName>
        <ecNumber evidence="3">2.4.-.-</ecNumber>
    </submittedName>
</protein>
<dbReference type="Gene3D" id="3.40.50.2000">
    <property type="entry name" value="Glycogen Phosphorylase B"/>
    <property type="match status" value="1"/>
</dbReference>
<dbReference type="AlphaFoldDB" id="F0H527"/>
<accession>F0H527</accession>
<evidence type="ECO:0000313" key="4">
    <source>
        <dbReference type="Proteomes" id="UP000003155"/>
    </source>
</evidence>
<sequence>MEAKLVSYLFLQKMQKIVFLMPHDGIVSSGGYKVVYEYANRFAKDGFSVSIVYPNTKRSHSVTLKSKLRDFARYVVRYINKGYQSRWFSLDKRIRLKWVWSLDNYSPEVGSSVFATAIETAFSLNKYSDDISKFYFIQGYENWFFSDQQVLESYRFPMKKIVIAKWLQEIVSSCGEQATLIPNGFDFNSFSCVNPIAERDKYNIICMYHVDKLKGMDVAFRAFDRVYERFPRINVIFFSVYECPPDLPKYCVFVKQPDIKSLKSLYNKSAIYVGPSNIEGWGLTVGEAMQCGCAVACTDNKGYLEMAHNEKTALTSSVGDAEGLANNIIHLIENDGLRIRIAKNGESFIHNFDIDESYNSFKSIITKGS</sequence>
<dbReference type="GO" id="GO:0009103">
    <property type="term" value="P:lipopolysaccharide biosynthetic process"/>
    <property type="evidence" value="ECO:0007669"/>
    <property type="project" value="TreeGrafter"/>
</dbReference>
<dbReference type="SUPFAM" id="SSF53756">
    <property type="entry name" value="UDP-Glycosyltransferase/glycogen phosphorylase"/>
    <property type="match status" value="1"/>
</dbReference>
<evidence type="ECO:0000313" key="3">
    <source>
        <dbReference type="EMBL" id="EGC87133.1"/>
    </source>
</evidence>
<comment type="caution">
    <text evidence="3">The sequence shown here is derived from an EMBL/GenBank/DDBJ whole genome shotgun (WGS) entry which is preliminary data.</text>
</comment>
<reference evidence="3 4" key="1">
    <citation type="submission" date="2011-02" db="EMBL/GenBank/DDBJ databases">
        <authorList>
            <person name="Durkin A.S."/>
            <person name="Madupu R."/>
            <person name="Torralba M."/>
            <person name="Gillis M."/>
            <person name="Methe B."/>
            <person name="Sutton G."/>
            <person name="Nelson K.E."/>
        </authorList>
    </citation>
    <scope>NUCLEOTIDE SEQUENCE [LARGE SCALE GENOMIC DNA]</scope>
    <source>
        <strain evidence="3 4">CRIS 18C-A</strain>
    </source>
</reference>
<dbReference type="GO" id="GO:0016757">
    <property type="term" value="F:glycosyltransferase activity"/>
    <property type="evidence" value="ECO:0007669"/>
    <property type="project" value="UniProtKB-KW"/>
</dbReference>
<dbReference type="Proteomes" id="UP000003155">
    <property type="component" value="Unassembled WGS sequence"/>
</dbReference>
<evidence type="ECO:0000256" key="1">
    <source>
        <dbReference type="ARBA" id="ARBA00022679"/>
    </source>
</evidence>
<dbReference type="PANTHER" id="PTHR46401:SF2">
    <property type="entry name" value="GLYCOSYLTRANSFERASE WBBK-RELATED"/>
    <property type="match status" value="1"/>
</dbReference>
<dbReference type="EMBL" id="AEXO01000026">
    <property type="protein sequence ID" value="EGC87133.1"/>
    <property type="molecule type" value="Genomic_DNA"/>
</dbReference>
<gene>
    <name evidence="3" type="ORF">HMPREF9303_2513</name>
</gene>
<proteinExistence type="predicted"/>
<name>F0H527_9BACT</name>
<dbReference type="PANTHER" id="PTHR46401">
    <property type="entry name" value="GLYCOSYLTRANSFERASE WBBK-RELATED"/>
    <property type="match status" value="1"/>
</dbReference>
<dbReference type="InterPro" id="IPR001296">
    <property type="entry name" value="Glyco_trans_1"/>
</dbReference>
<organism evidence="3 4">
    <name type="scientific">Prevotella denticola CRIS 18C-A</name>
    <dbReference type="NCBI Taxonomy" id="944557"/>
    <lineage>
        <taxon>Bacteria</taxon>
        <taxon>Pseudomonadati</taxon>
        <taxon>Bacteroidota</taxon>
        <taxon>Bacteroidia</taxon>
        <taxon>Bacteroidales</taxon>
        <taxon>Prevotellaceae</taxon>
        <taxon>Prevotella</taxon>
    </lineage>
</organism>
<dbReference type="Gene3D" id="3.40.50.11090">
    <property type="match status" value="1"/>
</dbReference>